<name>A0A5J4X2S1_9EUKA</name>
<protein>
    <submittedName>
        <fullName evidence="1">Uncharacterized protein</fullName>
    </submittedName>
</protein>
<dbReference type="EMBL" id="SNRW01000381">
    <property type="protein sequence ID" value="KAA6401490.1"/>
    <property type="molecule type" value="Genomic_DNA"/>
</dbReference>
<gene>
    <name evidence="1" type="ORF">EZS28_002973</name>
</gene>
<organism evidence="1 2">
    <name type="scientific">Streblomastix strix</name>
    <dbReference type="NCBI Taxonomy" id="222440"/>
    <lineage>
        <taxon>Eukaryota</taxon>
        <taxon>Metamonada</taxon>
        <taxon>Preaxostyla</taxon>
        <taxon>Oxymonadida</taxon>
        <taxon>Streblomastigidae</taxon>
        <taxon>Streblomastix</taxon>
    </lineage>
</organism>
<proteinExistence type="predicted"/>
<reference evidence="1 2" key="1">
    <citation type="submission" date="2019-03" db="EMBL/GenBank/DDBJ databases">
        <title>Single cell metagenomics reveals metabolic interactions within the superorganism composed of flagellate Streblomastix strix and complex community of Bacteroidetes bacteria on its surface.</title>
        <authorList>
            <person name="Treitli S.C."/>
            <person name="Kolisko M."/>
            <person name="Husnik F."/>
            <person name="Keeling P."/>
            <person name="Hampl V."/>
        </authorList>
    </citation>
    <scope>NUCLEOTIDE SEQUENCE [LARGE SCALE GENOMIC DNA]</scope>
    <source>
        <strain evidence="1">ST1C</strain>
    </source>
</reference>
<evidence type="ECO:0000313" key="1">
    <source>
        <dbReference type="EMBL" id="KAA6401490.1"/>
    </source>
</evidence>
<sequence length="130" mass="15569">MKFLRRLPARLRHQCIETGPQAFGVRKQWLKCHSEIAETCQLKAQSPFGKCRDILIIGLVTLQIMLRYFIYRKEPILECRMYIHYRVKILNLFVLVCNKRHPQHQMLKYVGRMRQLPKLKIQKLVVFSST</sequence>
<evidence type="ECO:0000313" key="2">
    <source>
        <dbReference type="Proteomes" id="UP000324800"/>
    </source>
</evidence>
<dbReference type="AlphaFoldDB" id="A0A5J4X2S1"/>
<dbReference type="Proteomes" id="UP000324800">
    <property type="component" value="Unassembled WGS sequence"/>
</dbReference>
<accession>A0A5J4X2S1</accession>
<comment type="caution">
    <text evidence="1">The sequence shown here is derived from an EMBL/GenBank/DDBJ whole genome shotgun (WGS) entry which is preliminary data.</text>
</comment>